<name>A0A2P7SLM2_9HYPH</name>
<feature type="domain" description="Flagellar protein FlgJ N-terminal" evidence="2">
    <location>
        <begin position="87"/>
        <end position="123"/>
    </location>
</feature>
<dbReference type="Proteomes" id="UP000241229">
    <property type="component" value="Unassembled WGS sequence"/>
</dbReference>
<dbReference type="Pfam" id="PF10135">
    <property type="entry name" value="Rod-binding"/>
    <property type="match status" value="1"/>
</dbReference>
<keyword evidence="3" id="KW-0282">Flagellum</keyword>
<evidence type="ECO:0000313" key="4">
    <source>
        <dbReference type="Proteomes" id="UP000241229"/>
    </source>
</evidence>
<feature type="region of interest" description="Disordered" evidence="1">
    <location>
        <begin position="135"/>
        <end position="159"/>
    </location>
</feature>
<dbReference type="InterPro" id="IPR019301">
    <property type="entry name" value="Flagellar_prot_FlgJ_N"/>
</dbReference>
<sequence length="184" mass="19225">MAISPPSDIVLDVARAVEPAGLEAARTALAQRTGAAAPAGVDAAFSLAEASGTARRGEPVAQADAFKRFEAVVLKTFIQTMLPKDAEQVYGKGLAGDMWKSLMAEKMADAVTERGGIGIASRLLADHYVENEKRLPLGPVSHGPEQSESDRQSALSTALVHDLQRKAAQSLTGSRDDAPGSSQS</sequence>
<organism evidence="3 4">
    <name type="scientific">Kumtagia ephedrae</name>
    <dbReference type="NCBI Taxonomy" id="2116701"/>
    <lineage>
        <taxon>Bacteria</taxon>
        <taxon>Pseudomonadati</taxon>
        <taxon>Pseudomonadota</taxon>
        <taxon>Alphaproteobacteria</taxon>
        <taxon>Hyphomicrobiales</taxon>
        <taxon>Phyllobacteriaceae</taxon>
        <taxon>Kumtagia</taxon>
    </lineage>
</organism>
<dbReference type="OrthoDB" id="7889190at2"/>
<reference evidence="3 4" key="1">
    <citation type="submission" date="2018-03" db="EMBL/GenBank/DDBJ databases">
        <title>The draft genome of Mesorhizobium sp. 6GN-30.</title>
        <authorList>
            <person name="Liu L."/>
            <person name="Li L."/>
            <person name="Wang T."/>
            <person name="Zhang X."/>
            <person name="Liang L."/>
        </authorList>
    </citation>
    <scope>NUCLEOTIDE SEQUENCE [LARGE SCALE GENOMIC DNA]</scope>
    <source>
        <strain evidence="3 4">6GN30</strain>
    </source>
</reference>
<keyword evidence="4" id="KW-1185">Reference proteome</keyword>
<accession>A0A2P7SLM2</accession>
<comment type="caution">
    <text evidence="3">The sequence shown here is derived from an EMBL/GenBank/DDBJ whole genome shotgun (WGS) entry which is preliminary data.</text>
</comment>
<keyword evidence="3" id="KW-0966">Cell projection</keyword>
<dbReference type="AlphaFoldDB" id="A0A2P7SLM2"/>
<proteinExistence type="predicted"/>
<dbReference type="RefSeq" id="WP_106771420.1">
    <property type="nucleotide sequence ID" value="NZ_PXYK01000005.1"/>
</dbReference>
<evidence type="ECO:0000259" key="2">
    <source>
        <dbReference type="Pfam" id="PF10135"/>
    </source>
</evidence>
<dbReference type="EMBL" id="PXYK01000005">
    <property type="protein sequence ID" value="PSJ63357.1"/>
    <property type="molecule type" value="Genomic_DNA"/>
</dbReference>
<protein>
    <submittedName>
        <fullName evidence="3">Flagellar biosynthesis protein FlgJ</fullName>
    </submittedName>
</protein>
<evidence type="ECO:0000256" key="1">
    <source>
        <dbReference type="SAM" id="MobiDB-lite"/>
    </source>
</evidence>
<evidence type="ECO:0000313" key="3">
    <source>
        <dbReference type="EMBL" id="PSJ63357.1"/>
    </source>
</evidence>
<gene>
    <name evidence="3" type="ORF">C7I84_06895</name>
</gene>
<keyword evidence="3" id="KW-0969">Cilium</keyword>